<evidence type="ECO:0000313" key="1">
    <source>
        <dbReference type="EMBL" id="KAF2745516.1"/>
    </source>
</evidence>
<name>A0A6A6V6L0_9PLEO</name>
<dbReference type="EMBL" id="MU006582">
    <property type="protein sequence ID" value="KAF2745516.1"/>
    <property type="molecule type" value="Genomic_DNA"/>
</dbReference>
<dbReference type="Proteomes" id="UP000799440">
    <property type="component" value="Unassembled WGS sequence"/>
</dbReference>
<dbReference type="AlphaFoldDB" id="A0A6A6V6L0"/>
<proteinExistence type="predicted"/>
<organism evidence="1 2">
    <name type="scientific">Sporormia fimetaria CBS 119925</name>
    <dbReference type="NCBI Taxonomy" id="1340428"/>
    <lineage>
        <taxon>Eukaryota</taxon>
        <taxon>Fungi</taxon>
        <taxon>Dikarya</taxon>
        <taxon>Ascomycota</taxon>
        <taxon>Pezizomycotina</taxon>
        <taxon>Dothideomycetes</taxon>
        <taxon>Pleosporomycetidae</taxon>
        <taxon>Pleosporales</taxon>
        <taxon>Sporormiaceae</taxon>
        <taxon>Sporormia</taxon>
    </lineage>
</organism>
<reference evidence="1" key="1">
    <citation type="journal article" date="2020" name="Stud. Mycol.">
        <title>101 Dothideomycetes genomes: a test case for predicting lifestyles and emergence of pathogens.</title>
        <authorList>
            <person name="Haridas S."/>
            <person name="Albert R."/>
            <person name="Binder M."/>
            <person name="Bloem J."/>
            <person name="Labutti K."/>
            <person name="Salamov A."/>
            <person name="Andreopoulos B."/>
            <person name="Baker S."/>
            <person name="Barry K."/>
            <person name="Bills G."/>
            <person name="Bluhm B."/>
            <person name="Cannon C."/>
            <person name="Castanera R."/>
            <person name="Culley D."/>
            <person name="Daum C."/>
            <person name="Ezra D."/>
            <person name="Gonzalez J."/>
            <person name="Henrissat B."/>
            <person name="Kuo A."/>
            <person name="Liang C."/>
            <person name="Lipzen A."/>
            <person name="Lutzoni F."/>
            <person name="Magnuson J."/>
            <person name="Mondo S."/>
            <person name="Nolan M."/>
            <person name="Ohm R."/>
            <person name="Pangilinan J."/>
            <person name="Park H.-J."/>
            <person name="Ramirez L."/>
            <person name="Alfaro M."/>
            <person name="Sun H."/>
            <person name="Tritt A."/>
            <person name="Yoshinaga Y."/>
            <person name="Zwiers L.-H."/>
            <person name="Turgeon B."/>
            <person name="Goodwin S."/>
            <person name="Spatafora J."/>
            <person name="Crous P."/>
            <person name="Grigoriev I."/>
        </authorList>
    </citation>
    <scope>NUCLEOTIDE SEQUENCE</scope>
    <source>
        <strain evidence="1">CBS 119925</strain>
    </source>
</reference>
<sequence length="290" mass="31640">MASEGWERIYVDAEGNKFKRILIKDQQGNWHQAPDGTYNIHKLDGTGSYYSSVMGSQSVGQTSPNNGSSTGSFAGTVYSGFTVPQTRPTGPQSWPPTAGPSDLKMQYTMGQPRHNVFNDPVTPMSEPATNYHAGAMDPSGPGPSRHSKFAVDYHNYKDLDLTAMEVLIKQYEEASAKHRAYFSNANIAKAMRSRGELKSASGVPEGTYAMHQELYNIAVAVVNKATEAYQARDQFSSAFIATDSKKGHTGHETRTQILAKNKDKFASKRDGHLTVMNLFRSAAASASGTR</sequence>
<accession>A0A6A6V6L0</accession>
<protein>
    <submittedName>
        <fullName evidence="1">Uncharacterized protein</fullName>
    </submittedName>
</protein>
<keyword evidence="2" id="KW-1185">Reference proteome</keyword>
<evidence type="ECO:0000313" key="2">
    <source>
        <dbReference type="Proteomes" id="UP000799440"/>
    </source>
</evidence>
<gene>
    <name evidence="1" type="ORF">M011DRAFT_460099</name>
</gene>